<gene>
    <name evidence="3" type="ORF">DU478_07895</name>
</gene>
<dbReference type="AlphaFoldDB" id="A0A369TNW2"/>
<dbReference type="Gene3D" id="2.30.30.240">
    <property type="entry name" value="PRC-barrel domain"/>
    <property type="match status" value="1"/>
</dbReference>
<evidence type="ECO:0000313" key="3">
    <source>
        <dbReference type="EMBL" id="RDD66963.1"/>
    </source>
</evidence>
<dbReference type="OrthoDB" id="6158291at2"/>
<evidence type="ECO:0000259" key="2">
    <source>
        <dbReference type="Pfam" id="PF05239"/>
    </source>
</evidence>
<organism evidence="3 4">
    <name type="scientific">Thalassococcus profundi</name>
    <dbReference type="NCBI Taxonomy" id="2282382"/>
    <lineage>
        <taxon>Bacteria</taxon>
        <taxon>Pseudomonadati</taxon>
        <taxon>Pseudomonadota</taxon>
        <taxon>Alphaproteobacteria</taxon>
        <taxon>Rhodobacterales</taxon>
        <taxon>Roseobacteraceae</taxon>
        <taxon>Thalassococcus</taxon>
    </lineage>
</organism>
<keyword evidence="4" id="KW-1185">Reference proteome</keyword>
<dbReference type="SUPFAM" id="SSF50346">
    <property type="entry name" value="PRC-barrel domain"/>
    <property type="match status" value="1"/>
</dbReference>
<comment type="caution">
    <text evidence="3">The sequence shown here is derived from an EMBL/GenBank/DDBJ whole genome shotgun (WGS) entry which is preliminary data.</text>
</comment>
<feature type="compositionally biased region" description="Low complexity" evidence="1">
    <location>
        <begin position="38"/>
        <end position="72"/>
    </location>
</feature>
<feature type="region of interest" description="Disordered" evidence="1">
    <location>
        <begin position="15"/>
        <end position="103"/>
    </location>
</feature>
<dbReference type="InterPro" id="IPR011033">
    <property type="entry name" value="PRC_barrel-like_sf"/>
</dbReference>
<dbReference type="Proteomes" id="UP000253977">
    <property type="component" value="Unassembled WGS sequence"/>
</dbReference>
<protein>
    <submittedName>
        <fullName evidence="3">PRC-barrel domain containing protein</fullName>
    </submittedName>
</protein>
<evidence type="ECO:0000313" key="4">
    <source>
        <dbReference type="Proteomes" id="UP000253977"/>
    </source>
</evidence>
<dbReference type="Pfam" id="PF05239">
    <property type="entry name" value="PRC"/>
    <property type="match status" value="1"/>
</dbReference>
<reference evidence="3 4" key="1">
    <citation type="submission" date="2018-07" db="EMBL/GenBank/DDBJ databases">
        <title>Thalassococcus profundi sp. nov., a marine bacterium isolated from deep seawater of Okinawa Trough.</title>
        <authorList>
            <person name="Yu M."/>
        </authorList>
    </citation>
    <scope>NUCLEOTIDE SEQUENCE [LARGE SCALE GENOMIC DNA]</scope>
    <source>
        <strain evidence="3 4">WRAS1</strain>
    </source>
</reference>
<feature type="domain" description="PRC-barrel" evidence="2">
    <location>
        <begin position="167"/>
        <end position="215"/>
    </location>
</feature>
<dbReference type="EMBL" id="QPMK01000004">
    <property type="protein sequence ID" value="RDD66963.1"/>
    <property type="molecule type" value="Genomic_DNA"/>
</dbReference>
<feature type="compositionally biased region" description="Acidic residues" evidence="1">
    <location>
        <begin position="73"/>
        <end position="90"/>
    </location>
</feature>
<proteinExistence type="predicted"/>
<dbReference type="InterPro" id="IPR027275">
    <property type="entry name" value="PRC-brl_dom"/>
</dbReference>
<sequence>MTTTALALTIAAGSVYAQSENNGEQMEQNLENAGESLENAGENAADATANAAEEAGDAVENAAENTAAAAENAAEETEQAAENAAEETGEAMDNAAAETEETMDEAAAETEETMDEAAAATTDMASNDTNMIRVRDILGGDIYSVDSQNGVAEFSTQEYSEMGEDWTDIGEIEDIILTSDGKISGIVAEVGGFLGIGDKHVMLEMQNVQLVPVEDETYKVIVGYSEEELENMQSVDESPMN</sequence>
<name>A0A369TNW2_9RHOB</name>
<evidence type="ECO:0000256" key="1">
    <source>
        <dbReference type="SAM" id="MobiDB-lite"/>
    </source>
</evidence>
<feature type="compositionally biased region" description="Polar residues" evidence="1">
    <location>
        <begin position="16"/>
        <end position="31"/>
    </location>
</feature>
<accession>A0A369TNW2</accession>